<accession>A0A1X7LDV0</accession>
<dbReference type="SUPFAM" id="SSF52540">
    <property type="entry name" value="P-loop containing nucleoside triphosphate hydrolases"/>
    <property type="match status" value="1"/>
</dbReference>
<dbReference type="PANTHER" id="PTHR42788">
    <property type="entry name" value="TAURINE IMPORT ATP-BINDING PROTEIN-RELATED"/>
    <property type="match status" value="1"/>
</dbReference>
<keyword evidence="1" id="KW-0813">Transport</keyword>
<dbReference type="EMBL" id="FXBB01000056">
    <property type="protein sequence ID" value="SMG51432.1"/>
    <property type="molecule type" value="Genomic_DNA"/>
</dbReference>
<evidence type="ECO:0000313" key="4">
    <source>
        <dbReference type="Proteomes" id="UP000193355"/>
    </source>
</evidence>
<dbReference type="Gene3D" id="3.40.50.300">
    <property type="entry name" value="P-loop containing nucleotide triphosphate hydrolases"/>
    <property type="match status" value="1"/>
</dbReference>
<feature type="domain" description="ABC transporter" evidence="2">
    <location>
        <begin position="25"/>
        <end position="131"/>
    </location>
</feature>
<dbReference type="InterPro" id="IPR003439">
    <property type="entry name" value="ABC_transporter-like_ATP-bd"/>
</dbReference>
<dbReference type="PANTHER" id="PTHR42788:SF13">
    <property type="entry name" value="ALIPHATIC SULFONATES IMPORT ATP-BINDING PROTEIN SSUB"/>
    <property type="match status" value="1"/>
</dbReference>
<sequence>MTPLLETSNLRKDFKSDHGEVFCALDGVDFKVFDKEFVCLLGPSGCGKSTWLRIVAGLEVATSGSVLYKGSPVKGPGRERGMVFQEYSLLPWRSVVDNVALGPEFNGMRFEDRRELAMDYLARVGLEKFAEAIYLADRIVVMSAHPGRVVETIDVPFDRPRSRSCKGFGEMTERVFELLEGVQV</sequence>
<keyword evidence="3" id="KW-0547">Nucleotide-binding</keyword>
<protein>
    <submittedName>
        <fullName evidence="3">NitT/TauT family transport system ATP-binding protein</fullName>
    </submittedName>
</protein>
<evidence type="ECO:0000313" key="3">
    <source>
        <dbReference type="EMBL" id="SMG51432.1"/>
    </source>
</evidence>
<dbReference type="Proteomes" id="UP000193355">
    <property type="component" value="Unassembled WGS sequence"/>
</dbReference>
<keyword evidence="4" id="KW-1185">Reference proteome</keyword>
<name>A0A1X7LDV0_9BACT</name>
<dbReference type="GO" id="GO:0005524">
    <property type="term" value="F:ATP binding"/>
    <property type="evidence" value="ECO:0007669"/>
    <property type="project" value="UniProtKB-KW"/>
</dbReference>
<dbReference type="STRING" id="561720.SAMN06275492_1565"/>
<keyword evidence="3" id="KW-0067">ATP-binding</keyword>
<gene>
    <name evidence="3" type="ORF">SAMN06275492_1565</name>
</gene>
<reference evidence="4" key="1">
    <citation type="submission" date="2017-04" db="EMBL/GenBank/DDBJ databases">
        <authorList>
            <person name="Varghese N."/>
            <person name="Submissions S."/>
        </authorList>
    </citation>
    <scope>NUCLEOTIDE SEQUENCE [LARGE SCALE GENOMIC DNA]</scope>
    <source>
        <strain evidence="4">USBA 82</strain>
    </source>
</reference>
<dbReference type="RefSeq" id="WP_085545704.1">
    <property type="nucleotide sequence ID" value="NZ_FXBB01000056.1"/>
</dbReference>
<dbReference type="InterPro" id="IPR027417">
    <property type="entry name" value="P-loop_NTPase"/>
</dbReference>
<dbReference type="GO" id="GO:0016887">
    <property type="term" value="F:ATP hydrolysis activity"/>
    <property type="evidence" value="ECO:0007669"/>
    <property type="project" value="InterPro"/>
</dbReference>
<evidence type="ECO:0000256" key="1">
    <source>
        <dbReference type="ARBA" id="ARBA00022448"/>
    </source>
</evidence>
<evidence type="ECO:0000259" key="2">
    <source>
        <dbReference type="Pfam" id="PF00005"/>
    </source>
</evidence>
<dbReference type="AlphaFoldDB" id="A0A1X7LDV0"/>
<dbReference type="OrthoDB" id="9802264at2"/>
<dbReference type="InterPro" id="IPR050166">
    <property type="entry name" value="ABC_transporter_ATP-bind"/>
</dbReference>
<organism evidence="3 4">
    <name type="scientific">Dethiosulfovibrio salsuginis</name>
    <dbReference type="NCBI Taxonomy" id="561720"/>
    <lineage>
        <taxon>Bacteria</taxon>
        <taxon>Thermotogati</taxon>
        <taxon>Synergistota</taxon>
        <taxon>Synergistia</taxon>
        <taxon>Synergistales</taxon>
        <taxon>Dethiosulfovibrionaceae</taxon>
        <taxon>Dethiosulfovibrio</taxon>
    </lineage>
</organism>
<proteinExistence type="predicted"/>
<dbReference type="Pfam" id="PF00005">
    <property type="entry name" value="ABC_tran"/>
    <property type="match status" value="1"/>
</dbReference>